<dbReference type="GO" id="GO:0005524">
    <property type="term" value="F:ATP binding"/>
    <property type="evidence" value="ECO:0007669"/>
    <property type="project" value="UniProtKB-KW"/>
</dbReference>
<dbReference type="Gene3D" id="3.40.50.300">
    <property type="entry name" value="P-loop containing nucleotide triphosphate hydrolases"/>
    <property type="match status" value="1"/>
</dbReference>
<evidence type="ECO:0000256" key="1">
    <source>
        <dbReference type="ARBA" id="ARBA00005842"/>
    </source>
</evidence>
<accession>A0A078AZV6</accession>
<dbReference type="InterPro" id="IPR036236">
    <property type="entry name" value="Znf_C2H2_sf"/>
</dbReference>
<dbReference type="OMA" id="WGLHLKS"/>
<dbReference type="InterPro" id="IPR027417">
    <property type="entry name" value="P-loop_NTPase"/>
</dbReference>
<dbReference type="OrthoDB" id="775260at2759"/>
<name>A0A078AZV6_STYLE</name>
<dbReference type="InterPro" id="IPR039657">
    <property type="entry name" value="Dimethylallyltransferase"/>
</dbReference>
<dbReference type="InParanoid" id="A0A078AZV6"/>
<evidence type="ECO:0000256" key="2">
    <source>
        <dbReference type="ARBA" id="ARBA00022679"/>
    </source>
</evidence>
<dbReference type="SUPFAM" id="SSF52540">
    <property type="entry name" value="P-loop containing nucleoside triphosphate hydrolases"/>
    <property type="match status" value="2"/>
</dbReference>
<keyword evidence="4" id="KW-0067">ATP-binding</keyword>
<dbReference type="Proteomes" id="UP000039865">
    <property type="component" value="Unassembled WGS sequence"/>
</dbReference>
<dbReference type="Gene3D" id="1.10.20.140">
    <property type="match status" value="1"/>
</dbReference>
<comment type="similarity">
    <text evidence="1">Belongs to the IPP transferase family.</text>
</comment>
<dbReference type="HAMAP" id="MF_00185">
    <property type="entry name" value="IPP_trans"/>
    <property type="match status" value="1"/>
</dbReference>
<evidence type="ECO:0000313" key="7">
    <source>
        <dbReference type="Proteomes" id="UP000039865"/>
    </source>
</evidence>
<organism evidence="6 7">
    <name type="scientific">Stylonychia lemnae</name>
    <name type="common">Ciliate</name>
    <dbReference type="NCBI Taxonomy" id="5949"/>
    <lineage>
        <taxon>Eukaryota</taxon>
        <taxon>Sar</taxon>
        <taxon>Alveolata</taxon>
        <taxon>Ciliophora</taxon>
        <taxon>Intramacronucleata</taxon>
        <taxon>Spirotrichea</taxon>
        <taxon>Stichotrichia</taxon>
        <taxon>Sporadotrichida</taxon>
        <taxon>Oxytrichidae</taxon>
        <taxon>Stylonychinae</taxon>
        <taxon>Stylonychia</taxon>
    </lineage>
</organism>
<dbReference type="GO" id="GO:0052381">
    <property type="term" value="F:tRNA dimethylallyltransferase activity"/>
    <property type="evidence" value="ECO:0007669"/>
    <property type="project" value="InterPro"/>
</dbReference>
<keyword evidence="3" id="KW-0547">Nucleotide-binding</keyword>
<dbReference type="InterPro" id="IPR018022">
    <property type="entry name" value="IPT"/>
</dbReference>
<evidence type="ECO:0000256" key="4">
    <source>
        <dbReference type="ARBA" id="ARBA00022840"/>
    </source>
</evidence>
<dbReference type="AlphaFoldDB" id="A0A078AZV6"/>
<sequence length="500" mass="58863">MEGLQLNQITNKVHKQIVIFVIGTTGVGKSKLALDLAQKLNGEIVNADSMQIYDGNEGIMTAKPTPEEKLIVKHHMFDVVNIYTQDFNVNKYRDMALECIRDIQARGKIPIVVGGTNYYIESLVYEREVEEFIYDQNQFDTCFENEKATKEERFHQLLESLKTCIPSDQKQVIEDQYESELIHDLLKQVDPRMAEFLHTKDKRRVINALFKYYKFLPQKIGSLSTASTSNTKLRFIPLFIWMSARSDILEQRIRKRINQMIDQMGGLNEIFSLFDQFHKIMTDLNFEKGILQAIGYKEFYPFYKYLKTLKESKEISELIKEISNLDEIDLKELESNKSQLALRTIQYTVYQIKWLNKRIMNDFGCHLEEDRNMILKIQLDDPKDYEEIALESALKFIDSKFNWVQGLSEENITLFLKSYCLEQIKTKNEKLENWSKTFCEKCNQELNGSYQWQEHIKTRKHKNRAKSKQADGDENKQKAKKQKNNIDIEQIEDGTFDNLF</sequence>
<evidence type="ECO:0000256" key="3">
    <source>
        <dbReference type="ARBA" id="ARBA00022741"/>
    </source>
</evidence>
<feature type="compositionally biased region" description="Acidic residues" evidence="5">
    <location>
        <begin position="489"/>
        <end position="500"/>
    </location>
</feature>
<proteinExistence type="inferred from homology"/>
<dbReference type="PANTHER" id="PTHR11088">
    <property type="entry name" value="TRNA DIMETHYLALLYLTRANSFERASE"/>
    <property type="match status" value="1"/>
</dbReference>
<feature type="compositionally biased region" description="Basic and acidic residues" evidence="5">
    <location>
        <begin position="468"/>
        <end position="477"/>
    </location>
</feature>
<keyword evidence="7" id="KW-1185">Reference proteome</keyword>
<dbReference type="GO" id="GO:0006400">
    <property type="term" value="P:tRNA modification"/>
    <property type="evidence" value="ECO:0007669"/>
    <property type="project" value="TreeGrafter"/>
</dbReference>
<dbReference type="PANTHER" id="PTHR11088:SF89">
    <property type="entry name" value="TRNA DIMETHYLALLYLTRANSFERASE"/>
    <property type="match status" value="1"/>
</dbReference>
<dbReference type="SUPFAM" id="SSF57667">
    <property type="entry name" value="beta-beta-alpha zinc fingers"/>
    <property type="match status" value="1"/>
</dbReference>
<evidence type="ECO:0000256" key="5">
    <source>
        <dbReference type="SAM" id="MobiDB-lite"/>
    </source>
</evidence>
<dbReference type="Pfam" id="PF01715">
    <property type="entry name" value="IPPT"/>
    <property type="match status" value="1"/>
</dbReference>
<keyword evidence="2" id="KW-0808">Transferase</keyword>
<dbReference type="EMBL" id="CCKQ01015918">
    <property type="protein sequence ID" value="CDW87769.1"/>
    <property type="molecule type" value="Genomic_DNA"/>
</dbReference>
<evidence type="ECO:0000313" key="6">
    <source>
        <dbReference type="EMBL" id="CDW87769.1"/>
    </source>
</evidence>
<dbReference type="GO" id="GO:0005739">
    <property type="term" value="C:mitochondrion"/>
    <property type="evidence" value="ECO:0007669"/>
    <property type="project" value="TreeGrafter"/>
</dbReference>
<reference evidence="6 7" key="1">
    <citation type="submission" date="2014-06" db="EMBL/GenBank/DDBJ databases">
        <authorList>
            <person name="Swart Estienne"/>
        </authorList>
    </citation>
    <scope>NUCLEOTIDE SEQUENCE [LARGE SCALE GENOMIC DNA]</scope>
    <source>
        <strain evidence="6 7">130c</strain>
    </source>
</reference>
<gene>
    <name evidence="6" type="primary">Contig1125.g1220</name>
    <name evidence="6" type="ORF">STYLEM_16881</name>
</gene>
<protein>
    <submittedName>
        <fullName evidence="6">Trna mitochondrial</fullName>
    </submittedName>
</protein>
<dbReference type="FunCoup" id="A0A078AZV6">
    <property type="interactions" value="429"/>
</dbReference>
<feature type="region of interest" description="Disordered" evidence="5">
    <location>
        <begin position="461"/>
        <end position="500"/>
    </location>
</feature>